<dbReference type="FunFam" id="2.60.40.10:FF:000332">
    <property type="entry name" value="neuronal cell adhesion molecule isoform X2"/>
    <property type="match status" value="1"/>
</dbReference>
<feature type="transmembrane region" description="Helical" evidence="17">
    <location>
        <begin position="1029"/>
        <end position="1050"/>
    </location>
</feature>
<dbReference type="Pfam" id="PF13882">
    <property type="entry name" value="Bravo_FIGEY"/>
    <property type="match status" value="1"/>
</dbReference>
<comment type="similarity">
    <text evidence="2">Belongs to the immunoglobulin superfamily. L1/neurofascin/NgCAM family.</text>
</comment>
<evidence type="ECO:0000313" key="19">
    <source>
        <dbReference type="Ensembl" id="ENSMUNP00000021111.2"/>
    </source>
</evidence>
<feature type="compositionally biased region" description="Polar residues" evidence="16">
    <location>
        <begin position="1148"/>
        <end position="1164"/>
    </location>
</feature>
<dbReference type="FunFam" id="2.60.40.10:FF:000347">
    <property type="entry name" value="Neuronal cell adhesion molecule"/>
    <property type="match status" value="1"/>
</dbReference>
<evidence type="ECO:0000256" key="13">
    <source>
        <dbReference type="ARBA" id="ARBA00068417"/>
    </source>
</evidence>
<dbReference type="InterPro" id="IPR003961">
    <property type="entry name" value="FN3_dom"/>
</dbReference>
<name>A0A8V5GTY5_MELUD</name>
<evidence type="ECO:0000256" key="9">
    <source>
        <dbReference type="ARBA" id="ARBA00023136"/>
    </source>
</evidence>
<dbReference type="SMART" id="SM00408">
    <property type="entry name" value="IGc2"/>
    <property type="match status" value="6"/>
</dbReference>
<dbReference type="Pfam" id="PF00041">
    <property type="entry name" value="fn3"/>
    <property type="match status" value="4"/>
</dbReference>
<reference evidence="19" key="2">
    <citation type="submission" date="2025-08" db="UniProtKB">
        <authorList>
            <consortium name="Ensembl"/>
        </authorList>
    </citation>
    <scope>IDENTIFICATION</scope>
</reference>
<dbReference type="Gene3D" id="2.60.40.10">
    <property type="entry name" value="Immunoglobulins"/>
    <property type="match status" value="10"/>
</dbReference>
<keyword evidence="20" id="KW-1185">Reference proteome</keyword>
<dbReference type="FunFam" id="2.60.40.10:FF:000005">
    <property type="entry name" value="Neuronal cell adhesion molecule"/>
    <property type="match status" value="1"/>
</dbReference>
<evidence type="ECO:0000256" key="17">
    <source>
        <dbReference type="SAM" id="Phobius"/>
    </source>
</evidence>
<evidence type="ECO:0000256" key="8">
    <source>
        <dbReference type="ARBA" id="ARBA00022989"/>
    </source>
</evidence>
<evidence type="ECO:0000256" key="12">
    <source>
        <dbReference type="ARBA" id="ARBA00023319"/>
    </source>
</evidence>
<sequence>MQPKIMMKKKSISASKASLVLFLCQMISALDVPLDLSQPPTITQQSPKDYIVDPRENIVIQCEAKGKPPPSFSWTRNGTHFDIDKDAQVTMKPNSGTLVINIMNGGKAEAYEGVYQCTARNERGAAISNNIVIRPSRSPLWTKEKLEPNQVREGDSLVLHCRPPVGLPSPIIFWMDNAFQRLPQSERVSQSLNGDLYFSNVQPEDTREDYICYARFNHTQTIQQKQPISVKVFSTRPVTERQPVLLTPTGSTSTKVELRGNVLLLECIAAGLPTPVIRWIKEGGELPANRTFFENFKKTLKIIDVSEADSGNYKCIARNPLGSAHHVISVTVKAAPYWITAPRNLVLSPGEDGTLICRANGNPKPSISWLANGVPIAIAPEDPSRKVDGDTIIFSHVQERSSAVYQCNASNEYGYLLANAFVNVLAEPPRILTPANKLYQVIADSPALLDCAYFGSPKPEIEWFKGVKGSILRGSEYIFHDNGTLEIPVAQKDSTGAYTCVARNKLGKIQNEVQLEIKDPTVIIKQPEYKVIQRYGQVSFECIIKHDSTLLPTVIWLKDNDELPDDERFLVGKDNLTIMNVTDKDDGTYTCIVNTTLDSVSASAVLTVVARPNPPFDLELTGQLERSVELSWIPGDENNSPITNFVIEYEDGLHEPGVWHYQTEVPGTQTTVQLKLSPYVNYSFRVIAVNEIGRSQPSEPSEQYLTKSANPDENPSNVQGIGSEPDNLVITWESLKGFQSNGPGLQYKVSWRQKDVDDEWTSVIVANVSKYIVSGTPTFVPYEIKVQALNDLGYAPEPSEVIGHSGEDLPMVAPGNVQVHVINSTLAKVHWDPVPLKTVRGHLQGYKVYYWKVQSLSRRSRRHVEKKILTFRGNKTFGMLPGLEPYSTYKLNVRVANGKGEGPASPDKVFRTPEGVPSSPSFLKITNPTLDSLTLEWGSPTHPNGVLTSYILKFQPINNTHELGPLVEIRIPANESSLILKNLNYSTRYKFYFNAQTSVGSGNQITEEAVTIMDEAMASRQVDIATQGWFIGLMCAVALLILILLIVCFIRRNKGGKYPVKEKEDAHADPEIQPMKEDDGTFGEYSDAEDHKPLKKGSRTPSDRTVKKEDSDDSLVDYGEGVNGQFNEDGSFIGQYSGKKEKEPAEGNESSEAPSPVNAMNSFV</sequence>
<feature type="chain" id="PRO_5043546105" description="Neuronal cell adhesion molecule" evidence="18">
    <location>
        <begin position="30"/>
        <end position="1164"/>
    </location>
</feature>
<dbReference type="Pfam" id="PF07679">
    <property type="entry name" value="I-set"/>
    <property type="match status" value="3"/>
</dbReference>
<dbReference type="FunFam" id="2.60.40.10:FF:000100">
    <property type="entry name" value="Neuronal cell adhesion molecule a"/>
    <property type="match status" value="1"/>
</dbReference>
<dbReference type="InterPro" id="IPR003598">
    <property type="entry name" value="Ig_sub2"/>
</dbReference>
<feature type="compositionally biased region" description="Basic and acidic residues" evidence="16">
    <location>
        <begin position="1059"/>
        <end position="1079"/>
    </location>
</feature>
<dbReference type="InterPro" id="IPR036179">
    <property type="entry name" value="Ig-like_dom_sf"/>
</dbReference>
<accession>A0A8V5GTY5</accession>
<dbReference type="PROSITE" id="PS50853">
    <property type="entry name" value="FN3"/>
    <property type="match status" value="4"/>
</dbReference>
<keyword evidence="12" id="KW-0393">Immunoglobulin domain</keyword>
<dbReference type="FunFam" id="2.60.40.10:FF:000238">
    <property type="entry name" value="Neuronal cell adhesion molecule"/>
    <property type="match status" value="1"/>
</dbReference>
<evidence type="ECO:0000256" key="18">
    <source>
        <dbReference type="SAM" id="SignalP"/>
    </source>
</evidence>
<dbReference type="FunFam" id="2.60.40.10:FF:000038">
    <property type="entry name" value="Neuronal cell adhesion molecule"/>
    <property type="match status" value="1"/>
</dbReference>
<keyword evidence="5 18" id="KW-0732">Signal</keyword>
<evidence type="ECO:0000256" key="1">
    <source>
        <dbReference type="ARBA" id="ARBA00004251"/>
    </source>
</evidence>
<dbReference type="FunFam" id="2.60.40.10:FF:000363">
    <property type="entry name" value="neurofascin isoform X1"/>
    <property type="match status" value="1"/>
</dbReference>
<dbReference type="SUPFAM" id="SSF48726">
    <property type="entry name" value="Immunoglobulin"/>
    <property type="match status" value="6"/>
</dbReference>
<dbReference type="FunFam" id="2.60.40.10:FF:000114">
    <property type="entry name" value="Neuronal cell adhesion molecule"/>
    <property type="match status" value="1"/>
</dbReference>
<dbReference type="CDD" id="cd05874">
    <property type="entry name" value="IgI_NrCAM"/>
    <property type="match status" value="1"/>
</dbReference>
<dbReference type="PANTHER" id="PTHR12231:SF257">
    <property type="entry name" value="NEURAL CELL ADHESION MOLECULE L1-LIKE PROTEIN"/>
    <property type="match status" value="1"/>
</dbReference>
<keyword evidence="8 17" id="KW-1133">Transmembrane helix</keyword>
<dbReference type="AlphaFoldDB" id="A0A8V5GTY5"/>
<dbReference type="InterPro" id="IPR003599">
    <property type="entry name" value="Ig_sub"/>
</dbReference>
<evidence type="ECO:0000256" key="16">
    <source>
        <dbReference type="SAM" id="MobiDB-lite"/>
    </source>
</evidence>
<evidence type="ECO:0000256" key="10">
    <source>
        <dbReference type="ARBA" id="ARBA00023157"/>
    </source>
</evidence>
<evidence type="ECO:0000256" key="2">
    <source>
        <dbReference type="ARBA" id="ARBA00008588"/>
    </source>
</evidence>
<dbReference type="FunFam" id="2.60.40.10:FF:000078">
    <property type="entry name" value="Neuronal cell adhesion molecule"/>
    <property type="match status" value="1"/>
</dbReference>
<keyword evidence="4 17" id="KW-0812">Transmembrane</keyword>
<dbReference type="InterPro" id="IPR036116">
    <property type="entry name" value="FN3_sf"/>
</dbReference>
<evidence type="ECO:0000256" key="14">
    <source>
        <dbReference type="ARBA" id="ARBA00080256"/>
    </source>
</evidence>
<dbReference type="InterPro" id="IPR051170">
    <property type="entry name" value="Neural/epithelial_adhesion"/>
</dbReference>
<dbReference type="GO" id="GO:0030424">
    <property type="term" value="C:axon"/>
    <property type="evidence" value="ECO:0007669"/>
    <property type="project" value="UniProtKB-ARBA"/>
</dbReference>
<dbReference type="GO" id="GO:0005886">
    <property type="term" value="C:plasma membrane"/>
    <property type="evidence" value="ECO:0007669"/>
    <property type="project" value="UniProtKB-SubCell"/>
</dbReference>
<keyword evidence="6" id="KW-0677">Repeat</keyword>
<dbReference type="Proteomes" id="UP000694405">
    <property type="component" value="Chromosome 5"/>
</dbReference>
<feature type="region of interest" description="Disordered" evidence="16">
    <location>
        <begin position="696"/>
        <end position="721"/>
    </location>
</feature>
<dbReference type="InterPro" id="IPR007110">
    <property type="entry name" value="Ig-like_dom"/>
</dbReference>
<gene>
    <name evidence="19" type="primary">LOC101879680</name>
</gene>
<dbReference type="PROSITE" id="PS50835">
    <property type="entry name" value="IG_LIKE"/>
    <property type="match status" value="6"/>
</dbReference>
<keyword evidence="3" id="KW-1003">Cell membrane</keyword>
<dbReference type="SMART" id="SM00060">
    <property type="entry name" value="FN3"/>
    <property type="match status" value="4"/>
</dbReference>
<dbReference type="InterPro" id="IPR013783">
    <property type="entry name" value="Ig-like_fold"/>
</dbReference>
<evidence type="ECO:0000256" key="5">
    <source>
        <dbReference type="ARBA" id="ARBA00022729"/>
    </source>
</evidence>
<comment type="subcellular location">
    <subcellularLocation>
        <location evidence="1">Cell membrane</location>
        <topology evidence="1">Single-pass type I membrane protein</topology>
    </subcellularLocation>
</comment>
<evidence type="ECO:0000256" key="11">
    <source>
        <dbReference type="ARBA" id="ARBA00023180"/>
    </source>
</evidence>
<dbReference type="PANTHER" id="PTHR12231">
    <property type="entry name" value="CTX-RELATED TYPE I TRANSMEMBRANE PROTEIN"/>
    <property type="match status" value="1"/>
</dbReference>
<dbReference type="Pfam" id="PF13927">
    <property type="entry name" value="Ig_3"/>
    <property type="match status" value="3"/>
</dbReference>
<dbReference type="InterPro" id="IPR026966">
    <property type="entry name" value="Neurofascin/L1/NrCAM_C"/>
</dbReference>
<proteinExistence type="inferred from homology"/>
<dbReference type="InterPro" id="IPR013098">
    <property type="entry name" value="Ig_I-set"/>
</dbReference>
<evidence type="ECO:0000313" key="20">
    <source>
        <dbReference type="Proteomes" id="UP000694405"/>
    </source>
</evidence>
<organism evidence="19 20">
    <name type="scientific">Melopsittacus undulatus</name>
    <name type="common">Budgerigar</name>
    <name type="synonym">Psittacus undulatus</name>
    <dbReference type="NCBI Taxonomy" id="13146"/>
    <lineage>
        <taxon>Eukaryota</taxon>
        <taxon>Metazoa</taxon>
        <taxon>Chordata</taxon>
        <taxon>Craniata</taxon>
        <taxon>Vertebrata</taxon>
        <taxon>Euteleostomi</taxon>
        <taxon>Archelosauria</taxon>
        <taxon>Archosauria</taxon>
        <taxon>Dinosauria</taxon>
        <taxon>Saurischia</taxon>
        <taxon>Theropoda</taxon>
        <taxon>Coelurosauria</taxon>
        <taxon>Aves</taxon>
        <taxon>Neognathae</taxon>
        <taxon>Neoaves</taxon>
        <taxon>Telluraves</taxon>
        <taxon>Australaves</taxon>
        <taxon>Psittaciformes</taxon>
        <taxon>Psittaculidae</taxon>
        <taxon>Melopsittacus</taxon>
    </lineage>
</organism>
<feature type="compositionally biased region" description="Basic and acidic residues" evidence="16">
    <location>
        <begin position="1101"/>
        <end position="1110"/>
    </location>
</feature>
<reference evidence="19" key="3">
    <citation type="submission" date="2025-09" db="UniProtKB">
        <authorList>
            <consortium name="Ensembl"/>
        </authorList>
    </citation>
    <scope>IDENTIFICATION</scope>
</reference>
<dbReference type="FunFam" id="2.60.40.10:FF:000057">
    <property type="entry name" value="neural cell adhesion molecule L1"/>
    <property type="match status" value="1"/>
</dbReference>
<evidence type="ECO:0000256" key="6">
    <source>
        <dbReference type="ARBA" id="ARBA00022737"/>
    </source>
</evidence>
<keyword evidence="7" id="KW-0130">Cell adhesion</keyword>
<dbReference type="SUPFAM" id="SSF49265">
    <property type="entry name" value="Fibronectin type III"/>
    <property type="match status" value="2"/>
</dbReference>
<feature type="signal peptide" evidence="18">
    <location>
        <begin position="1"/>
        <end position="29"/>
    </location>
</feature>
<dbReference type="SMART" id="SM00409">
    <property type="entry name" value="IG"/>
    <property type="match status" value="6"/>
</dbReference>
<dbReference type="Ensembl" id="ENSMUNT00000024140.2">
    <property type="protein sequence ID" value="ENSMUNP00000021111.2"/>
    <property type="gene ID" value="ENSMUNG00000015998.2"/>
</dbReference>
<evidence type="ECO:0000256" key="15">
    <source>
        <dbReference type="ARBA" id="ARBA00081738"/>
    </source>
</evidence>
<keyword evidence="11" id="KW-0325">Glycoprotein</keyword>
<keyword evidence="10" id="KW-1015">Disulfide bond</keyword>
<feature type="compositionally biased region" description="Polar residues" evidence="16">
    <location>
        <begin position="696"/>
        <end position="720"/>
    </location>
</feature>
<protein>
    <recommendedName>
        <fullName evidence="13">Neuronal cell adhesion molecule</fullName>
    </recommendedName>
    <alternativeName>
        <fullName evidence="15">Neuronal surface protein Bravo</fullName>
    </alternativeName>
    <alternativeName>
        <fullName evidence="14">NgCAM-related cell adhesion molecule</fullName>
    </alternativeName>
</protein>
<evidence type="ECO:0000256" key="7">
    <source>
        <dbReference type="ARBA" id="ARBA00022889"/>
    </source>
</evidence>
<dbReference type="CDD" id="cd05731">
    <property type="entry name" value="Ig3_L1-CAM_like"/>
    <property type="match status" value="1"/>
</dbReference>
<evidence type="ECO:0000256" key="4">
    <source>
        <dbReference type="ARBA" id="ARBA00022692"/>
    </source>
</evidence>
<dbReference type="CDD" id="cd00063">
    <property type="entry name" value="FN3"/>
    <property type="match status" value="4"/>
</dbReference>
<dbReference type="CDD" id="cd05868">
    <property type="entry name" value="Ig4_NrCAM"/>
    <property type="match status" value="1"/>
</dbReference>
<feature type="region of interest" description="Disordered" evidence="16">
    <location>
        <begin position="1059"/>
        <end position="1164"/>
    </location>
</feature>
<reference evidence="19" key="1">
    <citation type="submission" date="2020-03" db="EMBL/GenBank/DDBJ databases">
        <title>Melopsittacus undulatus (budgerigar) genome, bMelUnd1, maternal haplotype with Z.</title>
        <authorList>
            <person name="Gedman G."/>
            <person name="Mountcastle J."/>
            <person name="Haase B."/>
            <person name="Formenti G."/>
            <person name="Wright T."/>
            <person name="Apodaca J."/>
            <person name="Pelan S."/>
            <person name="Chow W."/>
            <person name="Rhie A."/>
            <person name="Howe K."/>
            <person name="Fedrigo O."/>
            <person name="Jarvis E.D."/>
        </authorList>
    </citation>
    <scope>NUCLEOTIDE SEQUENCE [LARGE SCALE GENOMIC DNA]</scope>
</reference>
<evidence type="ECO:0000256" key="3">
    <source>
        <dbReference type="ARBA" id="ARBA00022475"/>
    </source>
</evidence>
<keyword evidence="9 17" id="KW-0472">Membrane</keyword>
<dbReference type="GO" id="GO:0007155">
    <property type="term" value="P:cell adhesion"/>
    <property type="evidence" value="ECO:0007669"/>
    <property type="project" value="UniProtKB-KW"/>
</dbReference>